<protein>
    <submittedName>
        <fullName evidence="4">Protein FAR1-RELATED SEQUENCE</fullName>
    </submittedName>
</protein>
<dbReference type="Pfam" id="PF10175">
    <property type="entry name" value="MPP6"/>
    <property type="match status" value="1"/>
</dbReference>
<evidence type="ECO:0000313" key="2">
    <source>
        <dbReference type="EMBL" id="VDN32662.1"/>
    </source>
</evidence>
<evidence type="ECO:0000256" key="1">
    <source>
        <dbReference type="SAM" id="MobiDB-lite"/>
    </source>
</evidence>
<proteinExistence type="predicted"/>
<keyword evidence="3" id="KW-1185">Reference proteome</keyword>
<reference evidence="4" key="1">
    <citation type="submission" date="2016-06" db="UniProtKB">
        <authorList>
            <consortium name="WormBaseParasite"/>
        </authorList>
    </citation>
    <scope>IDENTIFICATION</scope>
</reference>
<feature type="compositionally biased region" description="Polar residues" evidence="1">
    <location>
        <begin position="25"/>
        <end position="41"/>
    </location>
</feature>
<evidence type="ECO:0000313" key="4">
    <source>
        <dbReference type="WBParaSite" id="GPUH_0001891501-mRNA-1"/>
    </source>
</evidence>
<dbReference type="WBParaSite" id="GPUH_0001891501-mRNA-1">
    <property type="protein sequence ID" value="GPUH_0001891501-mRNA-1"/>
    <property type="gene ID" value="GPUH_0001891501"/>
</dbReference>
<evidence type="ECO:0000313" key="3">
    <source>
        <dbReference type="Proteomes" id="UP000271098"/>
    </source>
</evidence>
<dbReference type="PANTHER" id="PTHR13582">
    <property type="entry name" value="M-PHASE PHOSPHOPROTEIN 6"/>
    <property type="match status" value="1"/>
</dbReference>
<feature type="region of interest" description="Disordered" evidence="1">
    <location>
        <begin position="1"/>
        <end position="46"/>
    </location>
</feature>
<dbReference type="EMBL" id="UYRT01087544">
    <property type="protein sequence ID" value="VDN32662.1"/>
    <property type="molecule type" value="Genomic_DNA"/>
</dbReference>
<dbReference type="AlphaFoldDB" id="A0A183ED49"/>
<dbReference type="GO" id="GO:0000460">
    <property type="term" value="P:maturation of 5.8S rRNA"/>
    <property type="evidence" value="ECO:0007669"/>
    <property type="project" value="TreeGrafter"/>
</dbReference>
<name>A0A183ED49_9BILA</name>
<reference evidence="2 3" key="2">
    <citation type="submission" date="2018-11" db="EMBL/GenBank/DDBJ databases">
        <authorList>
            <consortium name="Pathogen Informatics"/>
        </authorList>
    </citation>
    <scope>NUCLEOTIDE SEQUENCE [LARGE SCALE GENOMIC DNA]</scope>
</reference>
<sequence length="125" mass="14182">MVVLQFMERTRKRLEENSKKKQKPGKQQNRTATETPDNPVSSAPEVSVKYENRYEVLEDLAFGRMSFQGFNPEVEELMKFYSDLKSGKIEDPSAQAVETDEFVCGEGDGKDVSGWQLTTSQSTYA</sequence>
<gene>
    <name evidence="2" type="ORF">GPUH_LOCUS18890</name>
</gene>
<dbReference type="Proteomes" id="UP000271098">
    <property type="component" value="Unassembled WGS sequence"/>
</dbReference>
<accession>A0A183ED49</accession>
<dbReference type="OrthoDB" id="20403at2759"/>
<dbReference type="PANTHER" id="PTHR13582:SF0">
    <property type="entry name" value="M-PHASE PHOSPHOPROTEIN 6"/>
    <property type="match status" value="1"/>
</dbReference>
<organism evidence="4">
    <name type="scientific">Gongylonema pulchrum</name>
    <dbReference type="NCBI Taxonomy" id="637853"/>
    <lineage>
        <taxon>Eukaryota</taxon>
        <taxon>Metazoa</taxon>
        <taxon>Ecdysozoa</taxon>
        <taxon>Nematoda</taxon>
        <taxon>Chromadorea</taxon>
        <taxon>Rhabditida</taxon>
        <taxon>Spirurina</taxon>
        <taxon>Spiruromorpha</taxon>
        <taxon>Spiruroidea</taxon>
        <taxon>Gongylonematidae</taxon>
        <taxon>Gongylonema</taxon>
    </lineage>
</organism>
<dbReference type="InterPro" id="IPR019324">
    <property type="entry name" value="MPP6"/>
</dbReference>